<dbReference type="InterPro" id="IPR011990">
    <property type="entry name" value="TPR-like_helical_dom_sf"/>
</dbReference>
<dbReference type="GO" id="GO:0051879">
    <property type="term" value="F:Hsp90 protein binding"/>
    <property type="evidence" value="ECO:0007669"/>
    <property type="project" value="TreeGrafter"/>
</dbReference>
<protein>
    <submittedName>
        <fullName evidence="5">Uncharacterized protein</fullName>
    </submittedName>
</protein>
<dbReference type="PANTHER" id="PTHR22904:SF523">
    <property type="entry name" value="STRESS-INDUCED-PHOSPHOPROTEIN 1"/>
    <property type="match status" value="1"/>
</dbReference>
<feature type="non-terminal residue" evidence="5">
    <location>
        <position position="1"/>
    </location>
</feature>
<sequence>LSWARAMGGSLSCGRRRQATTAAAEPPELLKQEQRERAIATALEAKRLGNEEFKEKDFEKALELYKSSAELNKEDPSIWLNLSIVKRQLGDHGGAAKDAWIAIQLDGSNPKAYYSKAAALRQLGDPQGALEACQMGLRKVHDNKAQALQQMRLELEKELAPKSLLEQLSAAPK</sequence>
<dbReference type="PROSITE" id="PS50005">
    <property type="entry name" value="TPR"/>
    <property type="match status" value="1"/>
</dbReference>
<proteinExistence type="predicted"/>
<keyword evidence="2 3" id="KW-0802">TPR repeat</keyword>
<evidence type="ECO:0000256" key="3">
    <source>
        <dbReference type="PROSITE-ProRule" id="PRU00339"/>
    </source>
</evidence>
<comment type="caution">
    <text evidence="5">The sequence shown here is derived from an EMBL/GenBank/DDBJ whole genome shotgun (WGS) entry which is preliminary data.</text>
</comment>
<feature type="repeat" description="TPR" evidence="3">
    <location>
        <begin position="42"/>
        <end position="75"/>
    </location>
</feature>
<dbReference type="InterPro" id="IPR019734">
    <property type="entry name" value="TPR_rpt"/>
</dbReference>
<evidence type="ECO:0000313" key="6">
    <source>
        <dbReference type="Proteomes" id="UP000654075"/>
    </source>
</evidence>
<reference evidence="5" key="1">
    <citation type="submission" date="2021-02" db="EMBL/GenBank/DDBJ databases">
        <authorList>
            <person name="Dougan E. K."/>
            <person name="Rhodes N."/>
            <person name="Thang M."/>
            <person name="Chan C."/>
        </authorList>
    </citation>
    <scope>NUCLEOTIDE SEQUENCE</scope>
</reference>
<dbReference type="PANTHER" id="PTHR22904">
    <property type="entry name" value="TPR REPEAT CONTAINING PROTEIN"/>
    <property type="match status" value="1"/>
</dbReference>
<evidence type="ECO:0000256" key="2">
    <source>
        <dbReference type="ARBA" id="ARBA00022803"/>
    </source>
</evidence>
<keyword evidence="1" id="KW-0677">Repeat</keyword>
<dbReference type="AlphaFoldDB" id="A0A813GFV9"/>
<accession>A0A813GFV9</accession>
<organism evidence="5 6">
    <name type="scientific">Polarella glacialis</name>
    <name type="common">Dinoflagellate</name>
    <dbReference type="NCBI Taxonomy" id="89957"/>
    <lineage>
        <taxon>Eukaryota</taxon>
        <taxon>Sar</taxon>
        <taxon>Alveolata</taxon>
        <taxon>Dinophyceae</taxon>
        <taxon>Suessiales</taxon>
        <taxon>Suessiaceae</taxon>
        <taxon>Polarella</taxon>
    </lineage>
</organism>
<dbReference type="SMART" id="SM00028">
    <property type="entry name" value="TPR"/>
    <property type="match status" value="3"/>
</dbReference>
<evidence type="ECO:0000256" key="4">
    <source>
        <dbReference type="SAM" id="MobiDB-lite"/>
    </source>
</evidence>
<evidence type="ECO:0000256" key="1">
    <source>
        <dbReference type="ARBA" id="ARBA00022737"/>
    </source>
</evidence>
<dbReference type="Gene3D" id="1.25.40.10">
    <property type="entry name" value="Tetratricopeptide repeat domain"/>
    <property type="match status" value="1"/>
</dbReference>
<evidence type="ECO:0000313" key="5">
    <source>
        <dbReference type="EMBL" id="CAE8625188.1"/>
    </source>
</evidence>
<feature type="region of interest" description="Disordered" evidence="4">
    <location>
        <begin position="1"/>
        <end position="33"/>
    </location>
</feature>
<dbReference type="Proteomes" id="UP000654075">
    <property type="component" value="Unassembled WGS sequence"/>
</dbReference>
<keyword evidence="6" id="KW-1185">Reference proteome</keyword>
<gene>
    <name evidence="5" type="ORF">PGLA1383_LOCUS42218</name>
</gene>
<dbReference type="OrthoDB" id="2942533at2759"/>
<dbReference type="SUPFAM" id="SSF48452">
    <property type="entry name" value="TPR-like"/>
    <property type="match status" value="1"/>
</dbReference>
<name>A0A813GFV9_POLGL</name>
<dbReference type="EMBL" id="CAJNNV010028605">
    <property type="protein sequence ID" value="CAE8625188.1"/>
    <property type="molecule type" value="Genomic_DNA"/>
</dbReference>